<keyword evidence="2" id="KW-1185">Reference proteome</keyword>
<evidence type="ECO:0000313" key="2">
    <source>
        <dbReference type="Proteomes" id="UP001501237"/>
    </source>
</evidence>
<gene>
    <name evidence="1" type="ORF">GCM10010468_58510</name>
</gene>
<dbReference type="Proteomes" id="UP001501237">
    <property type="component" value="Unassembled WGS sequence"/>
</dbReference>
<dbReference type="RefSeq" id="WP_344834671.1">
    <property type="nucleotide sequence ID" value="NZ_BAAAUV010000018.1"/>
</dbReference>
<reference evidence="2" key="1">
    <citation type="journal article" date="2019" name="Int. J. Syst. Evol. Microbiol.">
        <title>The Global Catalogue of Microorganisms (GCM) 10K type strain sequencing project: providing services to taxonomists for standard genome sequencing and annotation.</title>
        <authorList>
            <consortium name="The Broad Institute Genomics Platform"/>
            <consortium name="The Broad Institute Genome Sequencing Center for Infectious Disease"/>
            <person name="Wu L."/>
            <person name="Ma J."/>
        </authorList>
    </citation>
    <scope>NUCLEOTIDE SEQUENCE [LARGE SCALE GENOMIC DNA]</scope>
    <source>
        <strain evidence="2">JCM 9377</strain>
    </source>
</reference>
<accession>A0ABP6QGF8</accession>
<evidence type="ECO:0000313" key="1">
    <source>
        <dbReference type="EMBL" id="GAA3228865.1"/>
    </source>
</evidence>
<proteinExistence type="predicted"/>
<comment type="caution">
    <text evidence="1">The sequence shown here is derived from an EMBL/GenBank/DDBJ whole genome shotgun (WGS) entry which is preliminary data.</text>
</comment>
<protein>
    <submittedName>
        <fullName evidence="1">Uncharacterized protein</fullName>
    </submittedName>
</protein>
<dbReference type="EMBL" id="BAAAUV010000018">
    <property type="protein sequence ID" value="GAA3228865.1"/>
    <property type="molecule type" value="Genomic_DNA"/>
</dbReference>
<name>A0ABP6QGF8_9ACTN</name>
<organism evidence="1 2">
    <name type="scientific">Actinocorallia longicatena</name>
    <dbReference type="NCBI Taxonomy" id="111803"/>
    <lineage>
        <taxon>Bacteria</taxon>
        <taxon>Bacillati</taxon>
        <taxon>Actinomycetota</taxon>
        <taxon>Actinomycetes</taxon>
        <taxon>Streptosporangiales</taxon>
        <taxon>Thermomonosporaceae</taxon>
        <taxon>Actinocorallia</taxon>
    </lineage>
</organism>
<sequence>MATVEELAAQIAVLREQIPTLEDLLFSVGIQTWDGGPSVAEGTRFTLMAAPFPLRVLSVAVSFEYFSLAASDTVYWKGVLEKGTGPEGFPDIAARTTRPTGADANGPITARVPWTWDAAAWSDADLAKGQLLTVNWTPVGRPAALRLPALYTVRYRPL</sequence>